<comment type="caution">
    <text evidence="1">The sequence shown here is derived from an EMBL/GenBank/DDBJ whole genome shotgun (WGS) entry which is preliminary data.</text>
</comment>
<organism evidence="1 2">
    <name type="scientific">Thiobacter aerophilum</name>
    <dbReference type="NCBI Taxonomy" id="3121275"/>
    <lineage>
        <taxon>Bacteria</taxon>
        <taxon>Pseudomonadati</taxon>
        <taxon>Pseudomonadota</taxon>
        <taxon>Betaproteobacteria</taxon>
        <taxon>Burkholderiales</taxon>
        <taxon>Thiobacteraceae</taxon>
        <taxon>Thiobacter</taxon>
    </lineage>
</organism>
<dbReference type="InterPro" id="IPR027600">
    <property type="entry name" value="HprK-rel_A"/>
</dbReference>
<dbReference type="EMBL" id="JBAJEX010000010">
    <property type="protein sequence ID" value="MEO1767720.1"/>
    <property type="molecule type" value="Genomic_DNA"/>
</dbReference>
<accession>A0ABV0EI83</accession>
<protein>
    <submittedName>
        <fullName evidence="1">HprK-related kinase A</fullName>
    </submittedName>
</protein>
<gene>
    <name evidence="1" type="ORF">V6E02_10905</name>
</gene>
<keyword evidence="1" id="KW-0808">Transferase</keyword>
<dbReference type="RefSeq" id="WP_347308832.1">
    <property type="nucleotide sequence ID" value="NZ_JBAJEX010000010.1"/>
</dbReference>
<proteinExistence type="predicted"/>
<keyword evidence="2" id="KW-1185">Reference proteome</keyword>
<reference evidence="1 2" key="1">
    <citation type="submission" date="2024-02" db="EMBL/GenBank/DDBJ databases">
        <title>New thermophilic sulfur-oxidizing bacteria from a hot springs of the Uzon caldera (Kamchatka, Russia).</title>
        <authorList>
            <person name="Dukat A.M."/>
            <person name="Elcheninov A.G."/>
            <person name="Frolov E.N."/>
        </authorList>
    </citation>
    <scope>NUCLEOTIDE SEQUENCE [LARGE SCALE GENOMIC DNA]</scope>
    <source>
        <strain evidence="1 2">AK1</strain>
    </source>
</reference>
<dbReference type="SUPFAM" id="SSF53795">
    <property type="entry name" value="PEP carboxykinase-like"/>
    <property type="match status" value="1"/>
</dbReference>
<name>A0ABV0EI83_9BURK</name>
<dbReference type="Proteomes" id="UP001482231">
    <property type="component" value="Unassembled WGS sequence"/>
</dbReference>
<evidence type="ECO:0000313" key="2">
    <source>
        <dbReference type="Proteomes" id="UP001482231"/>
    </source>
</evidence>
<evidence type="ECO:0000313" key="1">
    <source>
        <dbReference type="EMBL" id="MEO1767720.1"/>
    </source>
</evidence>
<dbReference type="GO" id="GO:0016301">
    <property type="term" value="F:kinase activity"/>
    <property type="evidence" value="ECO:0007669"/>
    <property type="project" value="UniProtKB-KW"/>
</dbReference>
<dbReference type="InterPro" id="IPR027417">
    <property type="entry name" value="P-loop_NTPase"/>
</dbReference>
<keyword evidence="1" id="KW-0418">Kinase</keyword>
<dbReference type="Gene3D" id="3.40.50.300">
    <property type="entry name" value="P-loop containing nucleotide triphosphate hydrolases"/>
    <property type="match status" value="1"/>
</dbReference>
<sequence>MNLRELPLEDIRHRLAGPGLCLRTGPFTVRIRSRISAVVDSLTLLYADHPVLADEVFCDFHVRLLRPLGLRRWWRPQVKFAFDDFVPFKPLPYDHAFPMLEWGLNWSVAQHAHWYLVVHAAVIEQKGRAAILPAPPGSGKSTLTAALVQRGWRLLSDELTLIDPETGLVHALARPVSLKNTSLPLLRAWAPEAVFGPPAHDTLKGTVAHMKPPQESVARMEEPAHPAWVIFPRYVPDSAPRLTPHPRAHALLELAHNAFNYSALGSCGYDTLARLIATVECFDFTYSRLEDALNIFTRLADGP</sequence>
<dbReference type="NCBIfam" id="TIGR04352">
    <property type="entry name" value="HprK_rel_A"/>
    <property type="match status" value="1"/>
</dbReference>